<name>A0A915MD62_MELJA</name>
<reference evidence="2" key="1">
    <citation type="submission" date="2022-11" db="UniProtKB">
        <authorList>
            <consortium name="WormBaseParasite"/>
        </authorList>
    </citation>
    <scope>IDENTIFICATION</scope>
</reference>
<protein>
    <submittedName>
        <fullName evidence="2">Uncharacterized protein</fullName>
    </submittedName>
</protein>
<evidence type="ECO:0000313" key="2">
    <source>
        <dbReference type="WBParaSite" id="scaffold34780_cov223.g21714"/>
    </source>
</evidence>
<evidence type="ECO:0000313" key="1">
    <source>
        <dbReference type="Proteomes" id="UP000887561"/>
    </source>
</evidence>
<keyword evidence="1" id="KW-1185">Reference proteome</keyword>
<organism evidence="1 2">
    <name type="scientific">Meloidogyne javanica</name>
    <name type="common">Root-knot nematode worm</name>
    <dbReference type="NCBI Taxonomy" id="6303"/>
    <lineage>
        <taxon>Eukaryota</taxon>
        <taxon>Metazoa</taxon>
        <taxon>Ecdysozoa</taxon>
        <taxon>Nematoda</taxon>
        <taxon>Chromadorea</taxon>
        <taxon>Rhabditida</taxon>
        <taxon>Tylenchina</taxon>
        <taxon>Tylenchomorpha</taxon>
        <taxon>Tylenchoidea</taxon>
        <taxon>Meloidogynidae</taxon>
        <taxon>Meloidogyninae</taxon>
        <taxon>Meloidogyne</taxon>
        <taxon>Meloidogyne incognita group</taxon>
    </lineage>
</organism>
<sequence length="311" mass="36021">MDPLLDGTLHRGGADALRIFREAFLTEIGPSEFENNNGRLISLRELLDVIICSGKDIQIEDLLRLRPYATEKDEIFSFEECFQIYQNIPSTGLDEIYDLFELFVITENEINWELLNNKMLELIETTNNNDDNNHLINWLKLNKQKGTDIENKRLRLLNSQIVEEEGLELNNNNFGEGNNSHKVSNCSKMLSRCESAESLCSLFSNRNSNTNNNKQIKEFEYTSPRNLTTQQQLKEFREMTETNCIAFSFNLEKSRKLKLGICVNELIDSSLNRFHNSIQGIIMSSELDLQQKIYGVTKRREQGMATTEWVQ</sequence>
<accession>A0A915MD62</accession>
<dbReference type="WBParaSite" id="scaffold34780_cov223.g21714">
    <property type="protein sequence ID" value="scaffold34780_cov223.g21714"/>
    <property type="gene ID" value="scaffold34780_cov223.g21714"/>
</dbReference>
<dbReference type="AlphaFoldDB" id="A0A915MD62"/>
<proteinExistence type="predicted"/>
<dbReference type="Proteomes" id="UP000887561">
    <property type="component" value="Unplaced"/>
</dbReference>